<dbReference type="OrthoDB" id="3800168at2759"/>
<dbReference type="AlphaFoldDB" id="A0A6A5ZRV9"/>
<organism evidence="2 3">
    <name type="scientific">Lophiotrema nucula</name>
    <dbReference type="NCBI Taxonomy" id="690887"/>
    <lineage>
        <taxon>Eukaryota</taxon>
        <taxon>Fungi</taxon>
        <taxon>Dikarya</taxon>
        <taxon>Ascomycota</taxon>
        <taxon>Pezizomycotina</taxon>
        <taxon>Dothideomycetes</taxon>
        <taxon>Pleosporomycetidae</taxon>
        <taxon>Pleosporales</taxon>
        <taxon>Lophiotremataceae</taxon>
        <taxon>Lophiotrema</taxon>
    </lineage>
</organism>
<reference evidence="2" key="1">
    <citation type="journal article" date="2020" name="Stud. Mycol.">
        <title>101 Dothideomycetes genomes: a test case for predicting lifestyles and emergence of pathogens.</title>
        <authorList>
            <person name="Haridas S."/>
            <person name="Albert R."/>
            <person name="Binder M."/>
            <person name="Bloem J."/>
            <person name="Labutti K."/>
            <person name="Salamov A."/>
            <person name="Andreopoulos B."/>
            <person name="Baker S."/>
            <person name="Barry K."/>
            <person name="Bills G."/>
            <person name="Bluhm B."/>
            <person name="Cannon C."/>
            <person name="Castanera R."/>
            <person name="Culley D."/>
            <person name="Daum C."/>
            <person name="Ezra D."/>
            <person name="Gonzalez J."/>
            <person name="Henrissat B."/>
            <person name="Kuo A."/>
            <person name="Liang C."/>
            <person name="Lipzen A."/>
            <person name="Lutzoni F."/>
            <person name="Magnuson J."/>
            <person name="Mondo S."/>
            <person name="Nolan M."/>
            <person name="Ohm R."/>
            <person name="Pangilinan J."/>
            <person name="Park H.-J."/>
            <person name="Ramirez L."/>
            <person name="Alfaro M."/>
            <person name="Sun H."/>
            <person name="Tritt A."/>
            <person name="Yoshinaga Y."/>
            <person name="Zwiers L.-H."/>
            <person name="Turgeon B."/>
            <person name="Goodwin S."/>
            <person name="Spatafora J."/>
            <person name="Crous P."/>
            <person name="Grigoriev I."/>
        </authorList>
    </citation>
    <scope>NUCLEOTIDE SEQUENCE</scope>
    <source>
        <strain evidence="2">CBS 627.86</strain>
    </source>
</reference>
<gene>
    <name evidence="2" type="ORF">BDV96DRAFT_592988</name>
</gene>
<feature type="compositionally biased region" description="Polar residues" evidence="1">
    <location>
        <begin position="228"/>
        <end position="245"/>
    </location>
</feature>
<evidence type="ECO:0000313" key="3">
    <source>
        <dbReference type="Proteomes" id="UP000799770"/>
    </source>
</evidence>
<keyword evidence="3" id="KW-1185">Reference proteome</keyword>
<evidence type="ECO:0000313" key="2">
    <source>
        <dbReference type="EMBL" id="KAF2122452.1"/>
    </source>
</evidence>
<feature type="region of interest" description="Disordered" evidence="1">
    <location>
        <begin position="217"/>
        <end position="245"/>
    </location>
</feature>
<name>A0A6A5ZRV9_9PLEO</name>
<accession>A0A6A5ZRV9</accession>
<dbReference type="Proteomes" id="UP000799770">
    <property type="component" value="Unassembled WGS sequence"/>
</dbReference>
<evidence type="ECO:0000256" key="1">
    <source>
        <dbReference type="SAM" id="MobiDB-lite"/>
    </source>
</evidence>
<dbReference type="EMBL" id="ML977310">
    <property type="protein sequence ID" value="KAF2122452.1"/>
    <property type="molecule type" value="Genomic_DNA"/>
</dbReference>
<protein>
    <submittedName>
        <fullName evidence="2">Uncharacterized protein</fullName>
    </submittedName>
</protein>
<proteinExistence type="predicted"/>
<sequence>MVRGHYINILQGQPVRDDPGLKVCPRALEQEFQPHLRPTNHKYKGSSFPSKWMITAAATEMYISRSSERENIARLAPRIARSRSRTRRDVSYERQRPYENRVVEEHINAVRWAYIVGVRRDVRGQVLLGRIADIGPPQRREPTTRTLESVIVSMRDTESGQLIKKQKPPSSRKLTVIPFRVFKGKVISGTGWERPYNRDWTDGDFARIRRTRGQAPGLGYIHPGLSLQGPSHNQSVHVSSPQSIE</sequence>